<accession>A0ABP9JMX1</accession>
<name>A0ABP9JMX1_9MICO</name>
<reference evidence="2" key="1">
    <citation type="journal article" date="2019" name="Int. J. Syst. Evol. Microbiol.">
        <title>The Global Catalogue of Microorganisms (GCM) 10K type strain sequencing project: providing services to taxonomists for standard genome sequencing and annotation.</title>
        <authorList>
            <consortium name="The Broad Institute Genomics Platform"/>
            <consortium name="The Broad Institute Genome Sequencing Center for Infectious Disease"/>
            <person name="Wu L."/>
            <person name="Ma J."/>
        </authorList>
    </citation>
    <scope>NUCLEOTIDE SEQUENCE [LARGE SCALE GENOMIC DNA]</scope>
    <source>
        <strain evidence="2">JCM 17687</strain>
    </source>
</reference>
<dbReference type="Proteomes" id="UP001500427">
    <property type="component" value="Unassembled WGS sequence"/>
</dbReference>
<keyword evidence="2" id="KW-1185">Reference proteome</keyword>
<proteinExistence type="predicted"/>
<evidence type="ECO:0000313" key="2">
    <source>
        <dbReference type="Proteomes" id="UP001500427"/>
    </source>
</evidence>
<sequence length="134" mass="14359">MLAPAQAIPGVQKACAFDVSTNTAVNGWRPVNSVVSVNDGPTSRYILVNFNADAGVDTLAEIRVGYSIDGGPVQIFGAQNFANHTEYWQTRHNMVVMVVPSGTHTIRPYWRISGSVGKNGVMGARCLTAEAYTS</sequence>
<protein>
    <submittedName>
        <fullName evidence="1">Uncharacterized protein</fullName>
    </submittedName>
</protein>
<evidence type="ECO:0000313" key="1">
    <source>
        <dbReference type="EMBL" id="GAA5036518.1"/>
    </source>
</evidence>
<comment type="caution">
    <text evidence="1">The sequence shown here is derived from an EMBL/GenBank/DDBJ whole genome shotgun (WGS) entry which is preliminary data.</text>
</comment>
<organism evidence="1 2">
    <name type="scientific">Terrabacter aeriphilus</name>
    <dbReference type="NCBI Taxonomy" id="515662"/>
    <lineage>
        <taxon>Bacteria</taxon>
        <taxon>Bacillati</taxon>
        <taxon>Actinomycetota</taxon>
        <taxon>Actinomycetes</taxon>
        <taxon>Micrococcales</taxon>
        <taxon>Intrasporangiaceae</taxon>
        <taxon>Terrabacter</taxon>
    </lineage>
</organism>
<gene>
    <name evidence="1" type="ORF">GCM10023258_39550</name>
</gene>
<dbReference type="EMBL" id="BAABIW010000028">
    <property type="protein sequence ID" value="GAA5036518.1"/>
    <property type="molecule type" value="Genomic_DNA"/>
</dbReference>